<accession>A0A7U3NK22</accession>
<dbReference type="Proteomes" id="UP000594029">
    <property type="component" value="Segment"/>
</dbReference>
<dbReference type="EMBL" id="MW084976">
    <property type="protein sequence ID" value="QOV08471.1"/>
    <property type="molecule type" value="Genomic_DNA"/>
</dbReference>
<evidence type="ECO:0000313" key="1">
    <source>
        <dbReference type="EMBL" id="QOV08471.1"/>
    </source>
</evidence>
<sequence>MEHKLLEYVGKRISVTFNHEWEEAIEMPDGTFQISDVKKGRKTITGKVFLHNDTGMILQDDDVITQFNTSEGMDFYIRIVKKYEITFLFDGKKEVIQVDATDTAHADYLADEHAIKNDFPTHTCRIKQLEVAN</sequence>
<proteinExistence type="predicted"/>
<gene>
    <name evidence="1" type="ORF">Kirov_272</name>
</gene>
<organism evidence="1 2">
    <name type="scientific">Bacillus phage Kirov</name>
    <dbReference type="NCBI Taxonomy" id="2783539"/>
    <lineage>
        <taxon>Viruses</taxon>
        <taxon>Duplodnaviria</taxon>
        <taxon>Heunggongvirae</taxon>
        <taxon>Uroviricota</taxon>
        <taxon>Caudoviricetes</taxon>
        <taxon>Andregratiavirinae</taxon>
        <taxon>Kirovvirus</taxon>
        <taxon>Kirovvirus kirov</taxon>
    </lineage>
</organism>
<protein>
    <submittedName>
        <fullName evidence="1">Uncharacterized protein</fullName>
    </submittedName>
</protein>
<reference evidence="1 2" key="1">
    <citation type="submission" date="2020-10" db="EMBL/GenBank/DDBJ databases">
        <authorList>
            <person name="Kazantseva O.A."/>
            <person name="Piligrimova E.G."/>
            <person name="Shadrin A.M."/>
        </authorList>
    </citation>
    <scope>NUCLEOTIDE SEQUENCE [LARGE SCALE GENOMIC DNA]</scope>
</reference>
<keyword evidence="2" id="KW-1185">Reference proteome</keyword>
<evidence type="ECO:0000313" key="2">
    <source>
        <dbReference type="Proteomes" id="UP000594029"/>
    </source>
</evidence>
<name>A0A7U3NK22_9CAUD</name>